<dbReference type="InterPro" id="IPR036179">
    <property type="entry name" value="Ig-like_dom_sf"/>
</dbReference>
<evidence type="ECO:0000256" key="2">
    <source>
        <dbReference type="ARBA" id="ARBA00022475"/>
    </source>
</evidence>
<evidence type="ECO:0000256" key="3">
    <source>
        <dbReference type="ARBA" id="ARBA00022692"/>
    </source>
</evidence>
<evidence type="ECO:0000313" key="14">
    <source>
        <dbReference type="EMBL" id="GCB80115.1"/>
    </source>
</evidence>
<comment type="caution">
    <text evidence="14">The sequence shown here is derived from an EMBL/GenBank/DDBJ whole genome shotgun (WGS) entry which is preliminary data.</text>
</comment>
<reference evidence="14 15" key="1">
    <citation type="journal article" date="2018" name="Nat. Ecol. Evol.">
        <title>Shark genomes provide insights into elasmobranch evolution and the origin of vertebrates.</title>
        <authorList>
            <person name="Hara Y"/>
            <person name="Yamaguchi K"/>
            <person name="Onimaru K"/>
            <person name="Kadota M"/>
            <person name="Koyanagi M"/>
            <person name="Keeley SD"/>
            <person name="Tatsumi K"/>
            <person name="Tanaka K"/>
            <person name="Motone F"/>
            <person name="Kageyama Y"/>
            <person name="Nozu R"/>
            <person name="Adachi N"/>
            <person name="Nishimura O"/>
            <person name="Nakagawa R"/>
            <person name="Tanegashima C"/>
            <person name="Kiyatake I"/>
            <person name="Matsumoto R"/>
            <person name="Murakumo K"/>
            <person name="Nishida K"/>
            <person name="Terakita A"/>
            <person name="Kuratani S"/>
            <person name="Sato K"/>
            <person name="Hyodo S Kuraku.S."/>
        </authorList>
    </citation>
    <scope>NUCLEOTIDE SEQUENCE [LARGE SCALE GENOMIC DNA]</scope>
</reference>
<evidence type="ECO:0000256" key="10">
    <source>
        <dbReference type="ARBA" id="ARBA00050022"/>
    </source>
</evidence>
<evidence type="ECO:0000256" key="4">
    <source>
        <dbReference type="ARBA" id="ARBA00022729"/>
    </source>
</evidence>
<evidence type="ECO:0000256" key="8">
    <source>
        <dbReference type="ARBA" id="ARBA00023319"/>
    </source>
</evidence>
<evidence type="ECO:0000256" key="1">
    <source>
        <dbReference type="ARBA" id="ARBA00004251"/>
    </source>
</evidence>
<feature type="transmembrane region" description="Helical" evidence="11">
    <location>
        <begin position="241"/>
        <end position="263"/>
    </location>
</feature>
<evidence type="ECO:0000256" key="5">
    <source>
        <dbReference type="ARBA" id="ARBA00022989"/>
    </source>
</evidence>
<feature type="signal peptide" evidence="12">
    <location>
        <begin position="1"/>
        <end position="24"/>
    </location>
</feature>
<comment type="function">
    <text evidence="9">Essential fertilization factor required for male fertility. Part of a conserved trimeric sperm complex with the essential fertilization factors IZUMO1 and SPACA6 which bridges sperm and oocyte membranes during fertilization by binding to IZUMO1R/JUNO on the oocyte.</text>
</comment>
<keyword evidence="6 11" id="KW-0472">Membrane</keyword>
<dbReference type="InterPro" id="IPR039293">
    <property type="entry name" value="TMEM81"/>
</dbReference>
<keyword evidence="3 11" id="KW-0812">Transmembrane</keyword>
<comment type="subcellular location">
    <subcellularLocation>
        <location evidence="1">Cell membrane</location>
        <topology evidence="1">Single-pass type I membrane protein</topology>
    </subcellularLocation>
</comment>
<feature type="domain" description="Ig-like" evidence="13">
    <location>
        <begin position="99"/>
        <end position="177"/>
    </location>
</feature>
<feature type="chain" id="PRO_5019396843" description="Transmembrane protein 81" evidence="12">
    <location>
        <begin position="25"/>
        <end position="266"/>
    </location>
</feature>
<dbReference type="Proteomes" id="UP000288216">
    <property type="component" value="Unassembled WGS sequence"/>
</dbReference>
<accession>A0A401Q413</accession>
<keyword evidence="5 11" id="KW-1133">Transmembrane helix</keyword>
<keyword evidence="8" id="KW-0393">Immunoglobulin domain</keyword>
<dbReference type="OrthoDB" id="9390762at2759"/>
<proteinExistence type="predicted"/>
<dbReference type="GO" id="GO:0005886">
    <property type="term" value="C:plasma membrane"/>
    <property type="evidence" value="ECO:0007669"/>
    <property type="project" value="UniProtKB-SubCell"/>
</dbReference>
<dbReference type="AlphaFoldDB" id="A0A401Q413"/>
<dbReference type="SUPFAM" id="SSF48726">
    <property type="entry name" value="Immunoglobulin"/>
    <property type="match status" value="1"/>
</dbReference>
<dbReference type="EMBL" id="BFAA01010811">
    <property type="protein sequence ID" value="GCB80115.1"/>
    <property type="molecule type" value="Genomic_DNA"/>
</dbReference>
<organism evidence="14 15">
    <name type="scientific">Scyliorhinus torazame</name>
    <name type="common">Cloudy catshark</name>
    <name type="synonym">Catulus torazame</name>
    <dbReference type="NCBI Taxonomy" id="75743"/>
    <lineage>
        <taxon>Eukaryota</taxon>
        <taxon>Metazoa</taxon>
        <taxon>Chordata</taxon>
        <taxon>Craniata</taxon>
        <taxon>Vertebrata</taxon>
        <taxon>Chondrichthyes</taxon>
        <taxon>Elasmobranchii</taxon>
        <taxon>Galeomorphii</taxon>
        <taxon>Galeoidea</taxon>
        <taxon>Carcharhiniformes</taxon>
        <taxon>Scyliorhinidae</taxon>
        <taxon>Scyliorhinus</taxon>
    </lineage>
</organism>
<evidence type="ECO:0000256" key="7">
    <source>
        <dbReference type="ARBA" id="ARBA00023157"/>
    </source>
</evidence>
<evidence type="ECO:0000256" key="9">
    <source>
        <dbReference type="ARBA" id="ARBA00049937"/>
    </source>
</evidence>
<dbReference type="OMA" id="ECLTNWL"/>
<evidence type="ECO:0000256" key="12">
    <source>
        <dbReference type="SAM" id="SignalP"/>
    </source>
</evidence>
<evidence type="ECO:0000259" key="13">
    <source>
        <dbReference type="PROSITE" id="PS50835"/>
    </source>
</evidence>
<evidence type="ECO:0000313" key="15">
    <source>
        <dbReference type="Proteomes" id="UP000288216"/>
    </source>
</evidence>
<name>A0A401Q413_SCYTO</name>
<keyword evidence="2" id="KW-1003">Cell membrane</keyword>
<dbReference type="InterPro" id="IPR007110">
    <property type="entry name" value="Ig-like_dom"/>
</dbReference>
<dbReference type="Gene3D" id="2.60.40.10">
    <property type="entry name" value="Immunoglobulins"/>
    <property type="match status" value="1"/>
</dbReference>
<evidence type="ECO:0000256" key="11">
    <source>
        <dbReference type="SAM" id="Phobius"/>
    </source>
</evidence>
<gene>
    <name evidence="14" type="ORF">scyTo_0017086</name>
</gene>
<keyword evidence="7" id="KW-1015">Disulfide bond</keyword>
<keyword evidence="4 12" id="KW-0732">Signal</keyword>
<evidence type="ECO:0000256" key="6">
    <source>
        <dbReference type="ARBA" id="ARBA00023136"/>
    </source>
</evidence>
<keyword evidence="15" id="KW-1185">Reference proteome</keyword>
<dbReference type="InterPro" id="IPR013783">
    <property type="entry name" value="Ig-like_fold"/>
</dbReference>
<protein>
    <recommendedName>
        <fullName evidence="10">Transmembrane protein 81</fullName>
    </recommendedName>
</protein>
<dbReference type="PROSITE" id="PS50835">
    <property type="entry name" value="IG_LIKE"/>
    <property type="match status" value="1"/>
</dbReference>
<sequence length="266" mass="29299">MLVPCAGIYLILASFHFLIHPASCQDVVNTLPPELENATFSGLLLLSASPCSKSCGLGWRSEFYCKIDKEARVSDCKLTNTLCLVNQECGLIAKTTTVGATLSISCLDATIKSLGASDFIFVWKIARGIVTTDKYLFKIFLLKDTETPWMIIIKAIEEKHAGTYMCQVQNTKTMQVVKRVLIGVRVIPENLVQLNYYEVLSPEQKEEMQILQGNPVTKKKRESFWEKVKALFSSANLATKVIASGLAIGGGLALVFGAIFLCMSNE</sequence>
<dbReference type="PANTHER" id="PTHR35670:SF1">
    <property type="entry name" value="TRANSMEMBRANE PROTEIN 81"/>
    <property type="match status" value="1"/>
</dbReference>
<dbReference type="PANTHER" id="PTHR35670">
    <property type="entry name" value="TRANSMEMBRANE PROTEIN 81"/>
    <property type="match status" value="1"/>
</dbReference>